<organism evidence="6">
    <name type="scientific">Petromyzon marinus</name>
    <name type="common">Sea lamprey</name>
    <dbReference type="NCBI Taxonomy" id="7757"/>
    <lineage>
        <taxon>Eukaryota</taxon>
        <taxon>Metazoa</taxon>
        <taxon>Chordata</taxon>
        <taxon>Craniata</taxon>
        <taxon>Vertebrata</taxon>
        <taxon>Cyclostomata</taxon>
        <taxon>Hyperoartia</taxon>
        <taxon>Petromyzontiformes</taxon>
        <taxon>Petromyzontidae</taxon>
        <taxon>Petromyzon</taxon>
    </lineage>
</organism>
<accession>S4RYR4</accession>
<dbReference type="InterPro" id="IPR001781">
    <property type="entry name" value="Znf_LIM"/>
</dbReference>
<evidence type="ECO:0000259" key="5">
    <source>
        <dbReference type="PROSITE" id="PS50023"/>
    </source>
</evidence>
<evidence type="ECO:0000256" key="2">
    <source>
        <dbReference type="ARBA" id="ARBA00022833"/>
    </source>
</evidence>
<dbReference type="GO" id="GO:0003714">
    <property type="term" value="F:transcription corepressor activity"/>
    <property type="evidence" value="ECO:0007669"/>
    <property type="project" value="TreeGrafter"/>
</dbReference>
<dbReference type="FunFam" id="2.10.110.10:FF:000028">
    <property type="entry name" value="LIM domain-containing protein 1"/>
    <property type="match status" value="1"/>
</dbReference>
<dbReference type="Gene3D" id="2.10.110.10">
    <property type="entry name" value="Cysteine Rich Protein"/>
    <property type="match status" value="2"/>
</dbReference>
<dbReference type="PROSITE" id="PS00478">
    <property type="entry name" value="LIM_DOMAIN_1"/>
    <property type="match status" value="1"/>
</dbReference>
<evidence type="ECO:0000256" key="1">
    <source>
        <dbReference type="ARBA" id="ARBA00022723"/>
    </source>
</evidence>
<dbReference type="GO" id="GO:0005667">
    <property type="term" value="C:transcription regulator complex"/>
    <property type="evidence" value="ECO:0007669"/>
    <property type="project" value="TreeGrafter"/>
</dbReference>
<dbReference type="Ensembl" id="ENSPMAT00000010401.1">
    <property type="protein sequence ID" value="ENSPMAP00000010355.1"/>
    <property type="gene ID" value="ENSPMAG00000009420.1"/>
</dbReference>
<keyword evidence="3 4" id="KW-0440">LIM domain</keyword>
<dbReference type="GO" id="GO:0035331">
    <property type="term" value="P:negative regulation of hippo signaling"/>
    <property type="evidence" value="ECO:0007669"/>
    <property type="project" value="TreeGrafter"/>
</dbReference>
<dbReference type="GO" id="GO:0005912">
    <property type="term" value="C:adherens junction"/>
    <property type="evidence" value="ECO:0007669"/>
    <property type="project" value="TreeGrafter"/>
</dbReference>
<name>S4RYR4_PETMA</name>
<dbReference type="SUPFAM" id="SSF57716">
    <property type="entry name" value="Glucocorticoid receptor-like (DNA-binding domain)"/>
    <property type="match status" value="2"/>
</dbReference>
<keyword evidence="2 4" id="KW-0862">Zinc</keyword>
<proteinExistence type="predicted"/>
<sequence length="137" mass="15769">QYSGFQQNADKCFECGHLIMETILQAVGKSYHPTCFRCVVCNECLDGVPFTVDRDHRVYCVQDYHRRTFAPKCAACGLPILPNQGKYIRVKVRVFVEIIDIDCMAPQSCKMQLNDEEGRRCYPLGGRLLCHHCHLQR</sequence>
<dbReference type="CDD" id="cd09355">
    <property type="entry name" value="LIM2_Ajuba_like"/>
    <property type="match status" value="1"/>
</dbReference>
<dbReference type="GO" id="GO:0000932">
    <property type="term" value="C:P-body"/>
    <property type="evidence" value="ECO:0007669"/>
    <property type="project" value="TreeGrafter"/>
</dbReference>
<dbReference type="GO" id="GO:0005634">
    <property type="term" value="C:nucleus"/>
    <property type="evidence" value="ECO:0007669"/>
    <property type="project" value="TreeGrafter"/>
</dbReference>
<protein>
    <submittedName>
        <fullName evidence="6">LIM domains containing 1a</fullName>
    </submittedName>
</protein>
<dbReference type="InterPro" id="IPR047172">
    <property type="entry name" value="Ajuba-like"/>
</dbReference>
<evidence type="ECO:0000313" key="6">
    <source>
        <dbReference type="Ensembl" id="ENSPMAP00000010355.1"/>
    </source>
</evidence>
<reference evidence="6" key="2">
    <citation type="submission" date="2025-09" db="UniProtKB">
        <authorList>
            <consortium name="Ensembl"/>
        </authorList>
    </citation>
    <scope>IDENTIFICATION</scope>
</reference>
<dbReference type="SMART" id="SM00132">
    <property type="entry name" value="LIM"/>
    <property type="match status" value="2"/>
</dbReference>
<dbReference type="Pfam" id="PF00412">
    <property type="entry name" value="LIM"/>
    <property type="match status" value="1"/>
</dbReference>
<dbReference type="GO" id="GO:0001666">
    <property type="term" value="P:response to hypoxia"/>
    <property type="evidence" value="ECO:0007669"/>
    <property type="project" value="TreeGrafter"/>
</dbReference>
<dbReference type="AlphaFoldDB" id="S4RYR4"/>
<dbReference type="GeneTree" id="ENSGT00940000159019"/>
<dbReference type="GO" id="GO:0046872">
    <property type="term" value="F:metal ion binding"/>
    <property type="evidence" value="ECO:0007669"/>
    <property type="project" value="UniProtKB-KW"/>
</dbReference>
<dbReference type="GO" id="GO:0007010">
    <property type="term" value="P:cytoskeleton organization"/>
    <property type="evidence" value="ECO:0007669"/>
    <property type="project" value="TreeGrafter"/>
</dbReference>
<dbReference type="HOGENOM" id="CLU_001357_11_0_1"/>
<evidence type="ECO:0000256" key="3">
    <source>
        <dbReference type="ARBA" id="ARBA00023038"/>
    </source>
</evidence>
<feature type="domain" description="LIM zinc-binding" evidence="5">
    <location>
        <begin position="10"/>
        <end position="71"/>
    </location>
</feature>
<dbReference type="PANTHER" id="PTHR24219">
    <property type="entry name" value="LIM DOMAIN-CONTAINING PROTEIN JUB"/>
    <property type="match status" value="1"/>
</dbReference>
<evidence type="ECO:0000256" key="4">
    <source>
        <dbReference type="PROSITE-ProRule" id="PRU00125"/>
    </source>
</evidence>
<dbReference type="InterPro" id="IPR047247">
    <property type="entry name" value="Ajuba-like_LIM2"/>
</dbReference>
<keyword evidence="1 4" id="KW-0479">Metal-binding</keyword>
<dbReference type="PROSITE" id="PS50023">
    <property type="entry name" value="LIM_DOMAIN_2"/>
    <property type="match status" value="1"/>
</dbReference>
<reference evidence="6" key="1">
    <citation type="submission" date="2025-08" db="UniProtKB">
        <authorList>
            <consortium name="Ensembl"/>
        </authorList>
    </citation>
    <scope>IDENTIFICATION</scope>
</reference>
<dbReference type="PANTHER" id="PTHR24219:SF4">
    <property type="entry name" value="LIM DOMAIN-CONTAINING PROTEIN JUB"/>
    <property type="match status" value="1"/>
</dbReference>